<evidence type="ECO:0000313" key="5">
    <source>
        <dbReference type="EMBL" id="GAA2049862.1"/>
    </source>
</evidence>
<dbReference type="RefSeq" id="WP_344669516.1">
    <property type="nucleotide sequence ID" value="NZ_BAAAQN010000048.1"/>
</dbReference>
<organism evidence="5 6">
    <name type="scientific">Catenulispora yoronensis</name>
    <dbReference type="NCBI Taxonomy" id="450799"/>
    <lineage>
        <taxon>Bacteria</taxon>
        <taxon>Bacillati</taxon>
        <taxon>Actinomycetota</taxon>
        <taxon>Actinomycetes</taxon>
        <taxon>Catenulisporales</taxon>
        <taxon>Catenulisporaceae</taxon>
        <taxon>Catenulispora</taxon>
    </lineage>
</organism>
<feature type="compositionally biased region" description="Low complexity" evidence="3">
    <location>
        <begin position="17"/>
        <end position="31"/>
    </location>
</feature>
<gene>
    <name evidence="5" type="ORF">GCM10009839_65020</name>
</gene>
<keyword evidence="2 5" id="KW-0378">Hydrolase</keyword>
<dbReference type="InterPro" id="IPR029058">
    <property type="entry name" value="AB_hydrolase_fold"/>
</dbReference>
<protein>
    <submittedName>
        <fullName evidence="5">Alpha/beta hydrolase</fullName>
    </submittedName>
</protein>
<dbReference type="InterPro" id="IPR050261">
    <property type="entry name" value="FrsA_esterase"/>
</dbReference>
<dbReference type="Proteomes" id="UP001500751">
    <property type="component" value="Unassembled WGS sequence"/>
</dbReference>
<evidence type="ECO:0000256" key="1">
    <source>
        <dbReference type="ARBA" id="ARBA00008645"/>
    </source>
</evidence>
<evidence type="ECO:0000313" key="6">
    <source>
        <dbReference type="Proteomes" id="UP001500751"/>
    </source>
</evidence>
<name>A0ABP5GRI9_9ACTN</name>
<dbReference type="SUPFAM" id="SSF53474">
    <property type="entry name" value="alpha/beta-Hydrolases"/>
    <property type="match status" value="1"/>
</dbReference>
<reference evidence="6" key="1">
    <citation type="journal article" date="2019" name="Int. J. Syst. Evol. Microbiol.">
        <title>The Global Catalogue of Microorganisms (GCM) 10K type strain sequencing project: providing services to taxonomists for standard genome sequencing and annotation.</title>
        <authorList>
            <consortium name="The Broad Institute Genomics Platform"/>
            <consortium name="The Broad Institute Genome Sequencing Center for Infectious Disease"/>
            <person name="Wu L."/>
            <person name="Ma J."/>
        </authorList>
    </citation>
    <scope>NUCLEOTIDE SEQUENCE [LARGE SCALE GENOMIC DNA]</scope>
    <source>
        <strain evidence="6">JCM 16014</strain>
    </source>
</reference>
<accession>A0ABP5GRI9</accession>
<dbReference type="PANTHER" id="PTHR22946:SF9">
    <property type="entry name" value="POLYKETIDE TRANSFERASE AF380"/>
    <property type="match status" value="1"/>
</dbReference>
<evidence type="ECO:0000256" key="3">
    <source>
        <dbReference type="SAM" id="MobiDB-lite"/>
    </source>
</evidence>
<dbReference type="Pfam" id="PF12146">
    <property type="entry name" value="Hydrolase_4"/>
    <property type="match status" value="1"/>
</dbReference>
<keyword evidence="6" id="KW-1185">Reference proteome</keyword>
<dbReference type="Gene3D" id="3.40.50.1820">
    <property type="entry name" value="alpha/beta hydrolase"/>
    <property type="match status" value="2"/>
</dbReference>
<sequence length="355" mass="36990">MTSSPDLDLELDLDLQTASSASPAPLASSAPSTPPRRPVRFSVPGTSAEAAAATASAATATAGHEIAAWHYPGTNGACVVMAGGLAVTKEPATDQFAARFHAAGYSVLAFDYRRLGESDGRPRQIMRVHEQLTDWQTAIAHAATLPGVDPTRVAAWGFSASGGHIFEVAARSPRLAAAIAQTPNVGGLAAGRAVMRYQTTGASIRVLTRAVRDAFRGLLGREPLLLPLGGAPGEIALLTTPDVADTQAALNPGGRYDTTWLQQAAARSVLRMAVYRPGRRRVSSAIACPLLVMVCDDDQTAHPPSAVAAASRVPNAELVHLPGGHYAPFLAVHEQAVAAQLDFLDRHLALATAAR</sequence>
<dbReference type="PANTHER" id="PTHR22946">
    <property type="entry name" value="DIENELACTONE HYDROLASE DOMAIN-CONTAINING PROTEIN-RELATED"/>
    <property type="match status" value="1"/>
</dbReference>
<evidence type="ECO:0000259" key="4">
    <source>
        <dbReference type="Pfam" id="PF12146"/>
    </source>
</evidence>
<evidence type="ECO:0000256" key="2">
    <source>
        <dbReference type="ARBA" id="ARBA00022801"/>
    </source>
</evidence>
<comment type="caution">
    <text evidence="5">The sequence shown here is derived from an EMBL/GenBank/DDBJ whole genome shotgun (WGS) entry which is preliminary data.</text>
</comment>
<dbReference type="InterPro" id="IPR022742">
    <property type="entry name" value="Hydrolase_4"/>
</dbReference>
<proteinExistence type="inferred from homology"/>
<comment type="similarity">
    <text evidence="1">Belongs to the AB hydrolase superfamily.</text>
</comment>
<feature type="domain" description="Serine aminopeptidase S33" evidence="4">
    <location>
        <begin position="78"/>
        <end position="187"/>
    </location>
</feature>
<dbReference type="GO" id="GO:0016787">
    <property type="term" value="F:hydrolase activity"/>
    <property type="evidence" value="ECO:0007669"/>
    <property type="project" value="UniProtKB-KW"/>
</dbReference>
<dbReference type="EMBL" id="BAAAQN010000048">
    <property type="protein sequence ID" value="GAA2049862.1"/>
    <property type="molecule type" value="Genomic_DNA"/>
</dbReference>
<feature type="region of interest" description="Disordered" evidence="3">
    <location>
        <begin position="17"/>
        <end position="46"/>
    </location>
</feature>